<feature type="domain" description="CAAX prenyl protease 2/Lysostaphin resistance protein A-like" evidence="3">
    <location>
        <begin position="52"/>
        <end position="100"/>
    </location>
</feature>
<dbReference type="InterPro" id="IPR003675">
    <property type="entry name" value="Rce1/LyrA-like_dom"/>
</dbReference>
<sequence>MISGNFLLLPTQSWLLDVVGFAPPEYLPTTLDPRMTVSGIPPEFETTPIALLITFQLFFLFFNILGEEFWWRGYILPRQEIVHGQYTWILHGLLWTLFHIF</sequence>
<name>A0A1H7TLR1_9LACT</name>
<dbReference type="OrthoDB" id="9777755at2"/>
<keyword evidence="2" id="KW-0812">Transmembrane</keyword>
<dbReference type="GO" id="GO:0006508">
    <property type="term" value="P:proteolysis"/>
    <property type="evidence" value="ECO:0007669"/>
    <property type="project" value="UniProtKB-KW"/>
</dbReference>
<evidence type="ECO:0000259" key="3">
    <source>
        <dbReference type="Pfam" id="PF02517"/>
    </source>
</evidence>
<feature type="transmembrane region" description="Helical" evidence="2">
    <location>
        <begin position="44"/>
        <end position="65"/>
    </location>
</feature>
<evidence type="ECO:0000256" key="2">
    <source>
        <dbReference type="SAM" id="Phobius"/>
    </source>
</evidence>
<dbReference type="STRING" id="426703.SAMN04488100_1139"/>
<dbReference type="Proteomes" id="UP000198548">
    <property type="component" value="Unassembled WGS sequence"/>
</dbReference>
<reference evidence="4 5" key="1">
    <citation type="submission" date="2016-10" db="EMBL/GenBank/DDBJ databases">
        <authorList>
            <person name="de Groot N.N."/>
        </authorList>
    </citation>
    <scope>NUCLEOTIDE SEQUENCE [LARGE SCALE GENOMIC DNA]</scope>
    <source>
        <strain evidence="4 5">DSM 19182</strain>
    </source>
</reference>
<accession>A0A1H7TLR1</accession>
<proteinExistence type="inferred from homology"/>
<gene>
    <name evidence="4" type="ORF">SAMN04488100_1139</name>
</gene>
<dbReference type="GO" id="GO:0080120">
    <property type="term" value="P:CAAX-box protein maturation"/>
    <property type="evidence" value="ECO:0007669"/>
    <property type="project" value="UniProtKB-ARBA"/>
</dbReference>
<keyword evidence="4" id="KW-0645">Protease</keyword>
<dbReference type="Pfam" id="PF02517">
    <property type="entry name" value="Rce1-like"/>
    <property type="match status" value="1"/>
</dbReference>
<keyword evidence="2" id="KW-0472">Membrane</keyword>
<dbReference type="GO" id="GO:0004175">
    <property type="term" value="F:endopeptidase activity"/>
    <property type="evidence" value="ECO:0007669"/>
    <property type="project" value="UniProtKB-ARBA"/>
</dbReference>
<dbReference type="EMBL" id="FOBL01000013">
    <property type="protein sequence ID" value="SEL85374.1"/>
    <property type="molecule type" value="Genomic_DNA"/>
</dbReference>
<keyword evidence="2" id="KW-1133">Transmembrane helix</keyword>
<protein>
    <submittedName>
        <fullName evidence="4">CAAX protease self-immunity</fullName>
    </submittedName>
</protein>
<dbReference type="RefSeq" id="WP_091487956.1">
    <property type="nucleotide sequence ID" value="NZ_BJUX01000002.1"/>
</dbReference>
<keyword evidence="4" id="KW-0378">Hydrolase</keyword>
<dbReference type="AlphaFoldDB" id="A0A1H7TLR1"/>
<evidence type="ECO:0000313" key="4">
    <source>
        <dbReference type="EMBL" id="SEL85374.1"/>
    </source>
</evidence>
<evidence type="ECO:0000256" key="1">
    <source>
        <dbReference type="ARBA" id="ARBA00009067"/>
    </source>
</evidence>
<organism evidence="4 5">
    <name type="scientific">Alkalibacterium putridalgicola</name>
    <dbReference type="NCBI Taxonomy" id="426703"/>
    <lineage>
        <taxon>Bacteria</taxon>
        <taxon>Bacillati</taxon>
        <taxon>Bacillota</taxon>
        <taxon>Bacilli</taxon>
        <taxon>Lactobacillales</taxon>
        <taxon>Carnobacteriaceae</taxon>
        <taxon>Alkalibacterium</taxon>
    </lineage>
</organism>
<evidence type="ECO:0000313" key="5">
    <source>
        <dbReference type="Proteomes" id="UP000198548"/>
    </source>
</evidence>
<comment type="similarity">
    <text evidence="1">Belongs to the UPF0177 family.</text>
</comment>